<name>A0A371RL33_9PROT</name>
<dbReference type="Gene3D" id="3.10.180.10">
    <property type="entry name" value="2,3-Dihydroxybiphenyl 1,2-Dioxygenase, domain 1"/>
    <property type="match status" value="1"/>
</dbReference>
<dbReference type="InterPro" id="IPR029068">
    <property type="entry name" value="Glyas_Bleomycin-R_OHBP_Dase"/>
</dbReference>
<comment type="caution">
    <text evidence="2">The sequence shown here is derived from an EMBL/GenBank/DDBJ whole genome shotgun (WGS) entry which is preliminary data.</text>
</comment>
<dbReference type="InParanoid" id="A0A371RL33"/>
<organism evidence="2 3">
    <name type="scientific">Parvularcula marina</name>
    <dbReference type="NCBI Taxonomy" id="2292771"/>
    <lineage>
        <taxon>Bacteria</taxon>
        <taxon>Pseudomonadati</taxon>
        <taxon>Pseudomonadota</taxon>
        <taxon>Alphaproteobacteria</taxon>
        <taxon>Parvularculales</taxon>
        <taxon>Parvularculaceae</taxon>
        <taxon>Parvularcula</taxon>
    </lineage>
</organism>
<dbReference type="AlphaFoldDB" id="A0A371RL33"/>
<dbReference type="Proteomes" id="UP000264589">
    <property type="component" value="Unassembled WGS sequence"/>
</dbReference>
<dbReference type="PROSITE" id="PS51819">
    <property type="entry name" value="VOC"/>
    <property type="match status" value="1"/>
</dbReference>
<sequence length="148" mass="16920">MLALRANERLEPDGIKSAQENQMRQYIDTGAVFITTDLRRAVDFYTEKLGFTCEADWSVNPTFLICQREGAAIMLKQANQAPDPLRKFTPGLDLMDAYVWVRDIKALEEDFRQRKTPVTEGPLKREYGCTEIAVHDPDGRRIVFGHCP</sequence>
<dbReference type="Pfam" id="PF00903">
    <property type="entry name" value="Glyoxalase"/>
    <property type="match status" value="1"/>
</dbReference>
<proteinExistence type="predicted"/>
<reference evidence="2 3" key="1">
    <citation type="submission" date="2018-08" db="EMBL/GenBank/DDBJ databases">
        <title>Parvularcula sp. SM1705, isolated from surface water of the South Sea China.</title>
        <authorList>
            <person name="Sun L."/>
        </authorList>
    </citation>
    <scope>NUCLEOTIDE SEQUENCE [LARGE SCALE GENOMIC DNA]</scope>
    <source>
        <strain evidence="2 3">SM1705</strain>
    </source>
</reference>
<keyword evidence="3" id="KW-1185">Reference proteome</keyword>
<dbReference type="SUPFAM" id="SSF54593">
    <property type="entry name" value="Glyoxalase/Bleomycin resistance protein/Dihydroxybiphenyl dioxygenase"/>
    <property type="match status" value="1"/>
</dbReference>
<gene>
    <name evidence="2" type="ORF">DX908_13375</name>
</gene>
<feature type="domain" description="VOC" evidence="1">
    <location>
        <begin position="26"/>
        <end position="147"/>
    </location>
</feature>
<dbReference type="EMBL" id="QUQO01000001">
    <property type="protein sequence ID" value="RFB06170.1"/>
    <property type="molecule type" value="Genomic_DNA"/>
</dbReference>
<evidence type="ECO:0000313" key="2">
    <source>
        <dbReference type="EMBL" id="RFB06170.1"/>
    </source>
</evidence>
<accession>A0A371RL33</accession>
<protein>
    <recommendedName>
        <fullName evidence="1">VOC domain-containing protein</fullName>
    </recommendedName>
</protein>
<evidence type="ECO:0000313" key="3">
    <source>
        <dbReference type="Proteomes" id="UP000264589"/>
    </source>
</evidence>
<dbReference type="InterPro" id="IPR037523">
    <property type="entry name" value="VOC_core"/>
</dbReference>
<evidence type="ECO:0000259" key="1">
    <source>
        <dbReference type="PROSITE" id="PS51819"/>
    </source>
</evidence>
<dbReference type="InterPro" id="IPR004360">
    <property type="entry name" value="Glyas_Fos-R_dOase_dom"/>
</dbReference>